<evidence type="ECO:0000313" key="4">
    <source>
        <dbReference type="Proteomes" id="UP000289220"/>
    </source>
</evidence>
<comment type="caution">
    <text evidence="3">The sequence shown here is derived from an EMBL/GenBank/DDBJ whole genome shotgun (WGS) entry which is preliminary data.</text>
</comment>
<proteinExistence type="inferred from homology"/>
<dbReference type="CDD" id="cd00293">
    <property type="entry name" value="USP-like"/>
    <property type="match status" value="1"/>
</dbReference>
<keyword evidence="4" id="KW-1185">Reference proteome</keyword>
<evidence type="ECO:0000259" key="2">
    <source>
        <dbReference type="Pfam" id="PF00582"/>
    </source>
</evidence>
<dbReference type="InterPro" id="IPR006015">
    <property type="entry name" value="Universal_stress_UspA"/>
</dbReference>
<organism evidence="3 4">
    <name type="scientific">Brevundimonas mediterranea</name>
    <dbReference type="NCBI Taxonomy" id="74329"/>
    <lineage>
        <taxon>Bacteria</taxon>
        <taxon>Pseudomonadati</taxon>
        <taxon>Pseudomonadota</taxon>
        <taxon>Alphaproteobacteria</taxon>
        <taxon>Caulobacterales</taxon>
        <taxon>Caulobacteraceae</taxon>
        <taxon>Brevundimonas</taxon>
    </lineage>
</organism>
<evidence type="ECO:0000256" key="1">
    <source>
        <dbReference type="ARBA" id="ARBA00008791"/>
    </source>
</evidence>
<dbReference type="Gene3D" id="3.40.50.12370">
    <property type="match status" value="1"/>
</dbReference>
<dbReference type="InterPro" id="IPR006016">
    <property type="entry name" value="UspA"/>
</dbReference>
<protein>
    <recommendedName>
        <fullName evidence="2">UspA domain-containing protein</fullName>
    </recommendedName>
</protein>
<reference evidence="3 4" key="1">
    <citation type="submission" date="2018-11" db="EMBL/GenBank/DDBJ databases">
        <authorList>
            <person name="Peiro R."/>
            <person name="Begona"/>
            <person name="Cbmso G."/>
            <person name="Lopez M."/>
            <person name="Gonzalez S."/>
            <person name="Sacristan E."/>
            <person name="Castillo E."/>
        </authorList>
    </citation>
    <scope>NUCLEOTIDE SEQUENCE [LARGE SCALE GENOMIC DNA]</scope>
    <source>
        <strain evidence="3">Brev_genome</strain>
    </source>
</reference>
<dbReference type="SUPFAM" id="SSF52402">
    <property type="entry name" value="Adenine nucleotide alpha hydrolases-like"/>
    <property type="match status" value="2"/>
</dbReference>
<dbReference type="AlphaFoldDB" id="A0A7Z9C5H4"/>
<dbReference type="Proteomes" id="UP000289220">
    <property type="component" value="Unassembled WGS sequence"/>
</dbReference>
<accession>A0A7Z9C5H4</accession>
<dbReference type="Pfam" id="PF00582">
    <property type="entry name" value="Usp"/>
    <property type="match status" value="1"/>
</dbReference>
<dbReference type="PRINTS" id="PR01438">
    <property type="entry name" value="UNVRSLSTRESS"/>
</dbReference>
<dbReference type="RefSeq" id="WP_052004830.1">
    <property type="nucleotide sequence ID" value="NZ_UXHF01000025.1"/>
</dbReference>
<evidence type="ECO:0000313" key="3">
    <source>
        <dbReference type="EMBL" id="VDC49876.1"/>
    </source>
</evidence>
<name>A0A7Z9C5H4_9CAUL</name>
<dbReference type="EMBL" id="UXHF01000025">
    <property type="protein sequence ID" value="VDC49876.1"/>
    <property type="molecule type" value="Genomic_DNA"/>
</dbReference>
<gene>
    <name evidence="3" type="ORF">BREV_BREV_01525</name>
</gene>
<comment type="similarity">
    <text evidence="1">Belongs to the universal stress protein A family.</text>
</comment>
<feature type="domain" description="UspA" evidence="2">
    <location>
        <begin position="214"/>
        <end position="262"/>
    </location>
</feature>
<sequence>MTLRSVMFHLDDGDAPLRFAPPFLQFARDYQVRDLVAAAPGRLPDPFVAAAFPLAQAQAREREMYDLIESLQQALCEAADGFALDFRSAGVLDVTAFLLDQAARCDLIVTRQHRALDTDLGQADLSRLVLQAGRPVLAVPRSAETLRFRRVLIGYKRSREARLALSAGLPLMSRADRILVAALGEGTTAPQLADAVDFLKGYGLPAEGWQNTDIADADAAEGLLQIAEDDDSDLIVAGAYSRGRLREVVLGGVTHALLQQTGRACLLIH</sequence>